<gene>
    <name evidence="1" type="ORF">PC115_g2113</name>
    <name evidence="2" type="ORF">PC118_g2172</name>
</gene>
<comment type="caution">
    <text evidence="1">The sequence shown here is derived from an EMBL/GenBank/DDBJ whole genome shotgun (WGS) entry which is preliminary data.</text>
</comment>
<evidence type="ECO:0000313" key="1">
    <source>
        <dbReference type="EMBL" id="KAG2941167.1"/>
    </source>
</evidence>
<protein>
    <submittedName>
        <fullName evidence="1">Uncharacterized protein</fullName>
    </submittedName>
</protein>
<organism evidence="1 3">
    <name type="scientific">Phytophthora cactorum</name>
    <dbReference type="NCBI Taxonomy" id="29920"/>
    <lineage>
        <taxon>Eukaryota</taxon>
        <taxon>Sar</taxon>
        <taxon>Stramenopiles</taxon>
        <taxon>Oomycota</taxon>
        <taxon>Peronosporomycetes</taxon>
        <taxon>Peronosporales</taxon>
        <taxon>Peronosporaceae</taxon>
        <taxon>Phytophthora</taxon>
    </lineage>
</organism>
<evidence type="ECO:0000313" key="2">
    <source>
        <dbReference type="EMBL" id="KAG2997038.1"/>
    </source>
</evidence>
<dbReference type="EMBL" id="RCML01000030">
    <property type="protein sequence ID" value="KAG2997038.1"/>
    <property type="molecule type" value="Genomic_DNA"/>
</dbReference>
<evidence type="ECO:0000313" key="3">
    <source>
        <dbReference type="Proteomes" id="UP000774804"/>
    </source>
</evidence>
<dbReference type="EMBL" id="RCMI01000030">
    <property type="protein sequence ID" value="KAG2941167.1"/>
    <property type="molecule type" value="Genomic_DNA"/>
</dbReference>
<proteinExistence type="predicted"/>
<dbReference type="Proteomes" id="UP000774804">
    <property type="component" value="Unassembled WGS sequence"/>
</dbReference>
<name>A0A8T1DHV2_9STRA</name>
<dbReference type="Proteomes" id="UP000697107">
    <property type="component" value="Unassembled WGS sequence"/>
</dbReference>
<accession>A0A8T1DHV2</accession>
<reference evidence="1" key="1">
    <citation type="submission" date="2018-10" db="EMBL/GenBank/DDBJ databases">
        <title>Effector identification in a new, highly contiguous assembly of the strawberry crown rot pathogen Phytophthora cactorum.</title>
        <authorList>
            <person name="Armitage A.D."/>
            <person name="Nellist C.F."/>
            <person name="Bates H."/>
            <person name="Vickerstaff R.J."/>
            <person name="Harrison R.J."/>
        </authorList>
    </citation>
    <scope>NUCLEOTIDE SEQUENCE</scope>
    <source>
        <strain evidence="1">4032</strain>
        <strain evidence="2">P415</strain>
    </source>
</reference>
<dbReference type="AlphaFoldDB" id="A0A8T1DHV2"/>
<sequence length="58" mass="6649">MLASKGRIVSEDWKKAYRNIQKEEDKYLQALEDDEIECADIEEVSDDNGAADSQEENL</sequence>